<organism evidence="8">
    <name type="scientific">Heterosigma akashiwo</name>
    <name type="common">Chromophytic alga</name>
    <name type="synonym">Heterosigma carterae</name>
    <dbReference type="NCBI Taxonomy" id="2829"/>
    <lineage>
        <taxon>Eukaryota</taxon>
        <taxon>Sar</taxon>
        <taxon>Stramenopiles</taxon>
        <taxon>Ochrophyta</taxon>
        <taxon>Raphidophyceae</taxon>
        <taxon>Chattonellales</taxon>
        <taxon>Chattonellaceae</taxon>
        <taxon>Heterosigma</taxon>
    </lineage>
</organism>
<dbReference type="Gene3D" id="6.10.130.30">
    <property type="match status" value="1"/>
</dbReference>
<reference evidence="8" key="1">
    <citation type="submission" date="2021-01" db="EMBL/GenBank/DDBJ databases">
        <authorList>
            <person name="Corre E."/>
            <person name="Pelletier E."/>
            <person name="Niang G."/>
            <person name="Scheremetjew M."/>
            <person name="Finn R."/>
            <person name="Kale V."/>
            <person name="Holt S."/>
            <person name="Cochrane G."/>
            <person name="Meng A."/>
            <person name="Brown T."/>
            <person name="Cohen L."/>
        </authorList>
    </citation>
    <scope>NUCLEOTIDE SEQUENCE</scope>
    <source>
        <strain evidence="8">CCMP3107</strain>
    </source>
</reference>
<evidence type="ECO:0000256" key="7">
    <source>
        <dbReference type="SAM" id="MobiDB-lite"/>
    </source>
</evidence>
<dbReference type="PANTHER" id="PTHR28680">
    <property type="entry name" value="CENTROMERE PROTEIN X"/>
    <property type="match status" value="1"/>
</dbReference>
<dbReference type="Pfam" id="PF09415">
    <property type="entry name" value="CENP-X"/>
    <property type="match status" value="1"/>
</dbReference>
<gene>
    <name evidence="8" type="ORF">HAKA00212_LOCUS17229</name>
</gene>
<dbReference type="SUPFAM" id="SSF47113">
    <property type="entry name" value="Histone-fold"/>
    <property type="match status" value="1"/>
</dbReference>
<dbReference type="GO" id="GO:0071821">
    <property type="term" value="C:FANCM-MHF complex"/>
    <property type="evidence" value="ECO:0007669"/>
    <property type="project" value="TreeGrafter"/>
</dbReference>
<dbReference type="GO" id="GO:0000712">
    <property type="term" value="P:resolution of meiotic recombination intermediates"/>
    <property type="evidence" value="ECO:0007669"/>
    <property type="project" value="TreeGrafter"/>
</dbReference>
<feature type="region of interest" description="Disordered" evidence="7">
    <location>
        <begin position="1"/>
        <end position="53"/>
    </location>
</feature>
<keyword evidence="6" id="KW-0539">Nucleus</keyword>
<feature type="compositionally biased region" description="Acidic residues" evidence="7">
    <location>
        <begin position="1"/>
        <end position="17"/>
    </location>
</feature>
<name>A0A6S9HFL9_HETAK</name>
<keyword evidence="4" id="KW-0238">DNA-binding</keyword>
<dbReference type="GO" id="GO:0006281">
    <property type="term" value="P:DNA repair"/>
    <property type="evidence" value="ECO:0007669"/>
    <property type="project" value="UniProtKB-KW"/>
</dbReference>
<dbReference type="EMBL" id="HBIU01037528">
    <property type="protein sequence ID" value="CAE0638446.1"/>
    <property type="molecule type" value="Transcribed_RNA"/>
</dbReference>
<evidence type="ECO:0000256" key="2">
    <source>
        <dbReference type="ARBA" id="ARBA00009359"/>
    </source>
</evidence>
<accession>A0A6S9HFL9</accession>
<dbReference type="GO" id="GO:0031297">
    <property type="term" value="P:replication fork processing"/>
    <property type="evidence" value="ECO:0007669"/>
    <property type="project" value="TreeGrafter"/>
</dbReference>
<dbReference type="PANTHER" id="PTHR28680:SF1">
    <property type="entry name" value="CENTROMERE PROTEIN X"/>
    <property type="match status" value="1"/>
</dbReference>
<evidence type="ECO:0000256" key="1">
    <source>
        <dbReference type="ARBA" id="ARBA00004123"/>
    </source>
</evidence>
<keyword evidence="5" id="KW-0234">DNA repair</keyword>
<keyword evidence="3" id="KW-0227">DNA damage</keyword>
<sequence>MEMDNDCIDLVEDDDDISNNNPVSDRNPSAGPFKSGDQKADDSASSNPLQQRPSINPALVQHLFQKAWGEKVRISSEALQLSAEYLRYFVVEAVKRAQYEAALDGEDEVSPEHIEKVLLTLLLDFT</sequence>
<dbReference type="InterPro" id="IPR018552">
    <property type="entry name" value="CENP-X"/>
</dbReference>
<feature type="compositionally biased region" description="Polar residues" evidence="7">
    <location>
        <begin position="43"/>
        <end position="53"/>
    </location>
</feature>
<proteinExistence type="inferred from homology"/>
<evidence type="ECO:0000256" key="5">
    <source>
        <dbReference type="ARBA" id="ARBA00023204"/>
    </source>
</evidence>
<dbReference type="GO" id="GO:0003677">
    <property type="term" value="F:DNA binding"/>
    <property type="evidence" value="ECO:0007669"/>
    <property type="project" value="UniProtKB-KW"/>
</dbReference>
<evidence type="ECO:0000256" key="3">
    <source>
        <dbReference type="ARBA" id="ARBA00022763"/>
    </source>
</evidence>
<dbReference type="CDD" id="cd22921">
    <property type="entry name" value="HFD_CENP-X"/>
    <property type="match status" value="1"/>
</dbReference>
<dbReference type="GO" id="GO:0051382">
    <property type="term" value="P:kinetochore assembly"/>
    <property type="evidence" value="ECO:0007669"/>
    <property type="project" value="InterPro"/>
</dbReference>
<protein>
    <recommendedName>
        <fullName evidence="9">Centromere protein X</fullName>
    </recommendedName>
</protein>
<feature type="compositionally biased region" description="Polar residues" evidence="7">
    <location>
        <begin position="18"/>
        <end position="27"/>
    </location>
</feature>
<dbReference type="GO" id="GO:0046982">
    <property type="term" value="F:protein heterodimerization activity"/>
    <property type="evidence" value="ECO:0007669"/>
    <property type="project" value="InterPro"/>
</dbReference>
<comment type="similarity">
    <text evidence="2">Belongs to the CENP-X/MHF2 family.</text>
</comment>
<evidence type="ECO:0000313" key="8">
    <source>
        <dbReference type="EMBL" id="CAE0638446.1"/>
    </source>
</evidence>
<evidence type="ECO:0000256" key="4">
    <source>
        <dbReference type="ARBA" id="ARBA00023125"/>
    </source>
</evidence>
<evidence type="ECO:0000256" key="6">
    <source>
        <dbReference type="ARBA" id="ARBA00023242"/>
    </source>
</evidence>
<evidence type="ECO:0008006" key="9">
    <source>
        <dbReference type="Google" id="ProtNLM"/>
    </source>
</evidence>
<comment type="subcellular location">
    <subcellularLocation>
        <location evidence="1">Nucleus</location>
    </subcellularLocation>
</comment>
<dbReference type="AlphaFoldDB" id="A0A6S9HFL9"/>
<dbReference type="InterPro" id="IPR009072">
    <property type="entry name" value="Histone-fold"/>
</dbReference>